<dbReference type="Pfam" id="PF05010">
    <property type="entry name" value="TACC_C"/>
    <property type="match status" value="1"/>
</dbReference>
<dbReference type="InterPro" id="IPR007707">
    <property type="entry name" value="TACC_C"/>
</dbReference>
<keyword evidence="6" id="KW-0206">Cytoskeleton</keyword>
<feature type="domain" description="Transforming acidic coiled-coil-containing protein C-terminal" evidence="9">
    <location>
        <begin position="858"/>
        <end position="1049"/>
    </location>
</feature>
<evidence type="ECO:0000259" key="9">
    <source>
        <dbReference type="Pfam" id="PF05010"/>
    </source>
</evidence>
<dbReference type="EMBL" id="JAFNEN010000191">
    <property type="protein sequence ID" value="KAG8190214.1"/>
    <property type="molecule type" value="Genomic_DNA"/>
</dbReference>
<sequence>MDEVSNMPLLDENKNLPIPEPHKLEKKELSVSSPTSGAENIAPQLNFENPASPKGNIYEVNSNFTIQTKNNLNTIDSEIEVGVSASDMVTLHDASNGSFLGDAGVSFKSCSDNFLGDANNSFKSLNGSCIIESTSPKIMADNPLNETITKTQSPLLQPNINETSKSEGNANHDVSFENRSSVLLSKDDTFTKDQSTNSVQSILNSPIVLPVSNSLEENAELKTVASPSTYSMRNYVSDPSSQSVSFGDCRMSIDTSLLNQENRDASNVFNDSGLGGALAAFSSLKLNDSITHPLQSFETADGSRDVQNSSNTGISTVIQDIAISDKDSCQVSVQVDSPTEVENKSIGSQIIDIPTNLPQTSDGSLFDGPNLEGPIVNASPSENVPVEVAIRNDVFGLKGNEASPSENVPVEVAIRNDVFGLKGNEASPSKIESSGNMPEASSDVISNNSGTFDMKNFEAENNPCKTGLSGTVPAALATVSSDFLNLESVEAVLNPSKDLPEASDDATCNHNDTFAIKDNIAEKDPQKTELSENVPIALDAVCNELDGVKDNEVETSPTKAKELSTNEPEVSIICNEPVDLKAAQASESPLKTNPSENVPEINIVCDVPSDFKSVEASPSKDQLGNRPEVLTYAICELPLYLTPTENVASPAKTEPMEKISESLDDAMSNNLFESKGSKVQTSCFENETFGNVLCDDPFNLKSFEAHQSPVDFVFKVPETPTNTQDEEFTDAVQFFKDPSSFQFLENIKTSSKEEHVPRSSLYIKFDPLHSTFQKNPSSPDVLQALQNENLDANNQCLNISARESLGNILISFDSPRKSGGQSSAAPVIVAPAKVYTEEELQQLLNVNELTNQEILLKKQREMEEDLARKEKALMARVEEKDSKIAHLEKHIRCLKVVLDDLADASLSLKGKHKDNIKMLESLEEENTKLKGEVKTVTEDLQSVETTFSDFHKRYEQCKAMLKNYKENEELLKTQLNEQQQAYQVLQDSTREALEKASSEVASVKKTSEAQTAVLKAQLKKAEMKISSLESDMKQIKIENSQLGGICDDLMEKVGKS</sequence>
<comment type="caution">
    <text evidence="10">The sequence shown here is derived from an EMBL/GenBank/DDBJ whole genome shotgun (WGS) entry which is preliminary data.</text>
</comment>
<organism evidence="10 11">
    <name type="scientific">Oedothorax gibbosus</name>
    <dbReference type="NCBI Taxonomy" id="931172"/>
    <lineage>
        <taxon>Eukaryota</taxon>
        <taxon>Metazoa</taxon>
        <taxon>Ecdysozoa</taxon>
        <taxon>Arthropoda</taxon>
        <taxon>Chelicerata</taxon>
        <taxon>Arachnida</taxon>
        <taxon>Araneae</taxon>
        <taxon>Araneomorphae</taxon>
        <taxon>Entelegynae</taxon>
        <taxon>Araneoidea</taxon>
        <taxon>Linyphiidae</taxon>
        <taxon>Erigoninae</taxon>
        <taxon>Oedothorax</taxon>
    </lineage>
</organism>
<evidence type="ECO:0000256" key="7">
    <source>
        <dbReference type="SAM" id="Coils"/>
    </source>
</evidence>
<dbReference type="GO" id="GO:0005856">
    <property type="term" value="C:cytoskeleton"/>
    <property type="evidence" value="ECO:0007669"/>
    <property type="project" value="UniProtKB-SubCell"/>
</dbReference>
<feature type="coiled-coil region" evidence="7">
    <location>
        <begin position="912"/>
        <end position="1038"/>
    </location>
</feature>
<dbReference type="GO" id="GO:0007097">
    <property type="term" value="P:nuclear migration"/>
    <property type="evidence" value="ECO:0007669"/>
    <property type="project" value="TreeGrafter"/>
</dbReference>
<protein>
    <recommendedName>
        <fullName evidence="9">Transforming acidic coiled-coil-containing protein C-terminal domain-containing protein</fullName>
    </recommendedName>
</protein>
<proteinExistence type="inferred from homology"/>
<keyword evidence="11" id="KW-1185">Reference proteome</keyword>
<evidence type="ECO:0000256" key="5">
    <source>
        <dbReference type="ARBA" id="ARBA00023054"/>
    </source>
</evidence>
<evidence type="ECO:0000256" key="3">
    <source>
        <dbReference type="ARBA" id="ARBA00022490"/>
    </source>
</evidence>
<dbReference type="GO" id="GO:0005737">
    <property type="term" value="C:cytoplasm"/>
    <property type="evidence" value="ECO:0007669"/>
    <property type="project" value="TreeGrafter"/>
</dbReference>
<dbReference type="Proteomes" id="UP000827092">
    <property type="component" value="Unassembled WGS sequence"/>
</dbReference>
<evidence type="ECO:0000256" key="6">
    <source>
        <dbReference type="ARBA" id="ARBA00023212"/>
    </source>
</evidence>
<accession>A0AAV6V0V4</accession>
<evidence type="ECO:0000256" key="1">
    <source>
        <dbReference type="ARBA" id="ARBA00004245"/>
    </source>
</evidence>
<comment type="subcellular location">
    <subcellularLocation>
        <location evidence="1">Cytoplasm</location>
        <location evidence="1">Cytoskeleton</location>
    </subcellularLocation>
</comment>
<gene>
    <name evidence="10" type="ORF">JTE90_011935</name>
</gene>
<dbReference type="PANTHER" id="PTHR13924:SF10">
    <property type="entry name" value="TRANSFORMING ACIDIC COILED-COIL PROTEIN, ISOFORM K"/>
    <property type="match status" value="1"/>
</dbReference>
<evidence type="ECO:0000256" key="8">
    <source>
        <dbReference type="SAM" id="MobiDB-lite"/>
    </source>
</evidence>
<dbReference type="GO" id="GO:0007052">
    <property type="term" value="P:mitotic spindle organization"/>
    <property type="evidence" value="ECO:0007669"/>
    <property type="project" value="InterPro"/>
</dbReference>
<evidence type="ECO:0000256" key="4">
    <source>
        <dbReference type="ARBA" id="ARBA00022553"/>
    </source>
</evidence>
<comment type="similarity">
    <text evidence="2">Belongs to the TACC family.</text>
</comment>
<evidence type="ECO:0000313" key="11">
    <source>
        <dbReference type="Proteomes" id="UP000827092"/>
    </source>
</evidence>
<keyword evidence="5 7" id="KW-0175">Coiled coil</keyword>
<dbReference type="Gene3D" id="1.20.5.1700">
    <property type="match status" value="1"/>
</dbReference>
<dbReference type="PANTHER" id="PTHR13924">
    <property type="entry name" value="TRANSFORMING ACIDIC COILED-COIL CONTAINING PROTEIN 1/2"/>
    <property type="match status" value="1"/>
</dbReference>
<evidence type="ECO:0000256" key="2">
    <source>
        <dbReference type="ARBA" id="ARBA00009423"/>
    </source>
</evidence>
<feature type="region of interest" description="Disordered" evidence="8">
    <location>
        <begin position="1"/>
        <end position="21"/>
    </location>
</feature>
<dbReference type="InterPro" id="IPR039915">
    <property type="entry name" value="TACC"/>
</dbReference>
<keyword evidence="3" id="KW-0963">Cytoplasm</keyword>
<reference evidence="10 11" key="1">
    <citation type="journal article" date="2022" name="Nat. Ecol. Evol.">
        <title>A masculinizing supergene underlies an exaggerated male reproductive morph in a spider.</title>
        <authorList>
            <person name="Hendrickx F."/>
            <person name="De Corte Z."/>
            <person name="Sonet G."/>
            <person name="Van Belleghem S.M."/>
            <person name="Kostlbacher S."/>
            <person name="Vangestel C."/>
        </authorList>
    </citation>
    <scope>NUCLEOTIDE SEQUENCE [LARGE SCALE GENOMIC DNA]</scope>
    <source>
        <strain evidence="10">W744_W776</strain>
    </source>
</reference>
<name>A0AAV6V0V4_9ARAC</name>
<dbReference type="AlphaFoldDB" id="A0AAV6V0V4"/>
<keyword evidence="4" id="KW-0597">Phosphoprotein</keyword>
<evidence type="ECO:0000313" key="10">
    <source>
        <dbReference type="EMBL" id="KAG8190214.1"/>
    </source>
</evidence>